<organism evidence="2 3">
    <name type="scientific">Streptomyces kronopolitis</name>
    <dbReference type="NCBI Taxonomy" id="1612435"/>
    <lineage>
        <taxon>Bacteria</taxon>
        <taxon>Bacillati</taxon>
        <taxon>Actinomycetota</taxon>
        <taxon>Actinomycetes</taxon>
        <taxon>Kitasatosporales</taxon>
        <taxon>Streptomycetaceae</taxon>
        <taxon>Streptomyces</taxon>
    </lineage>
</organism>
<sequence length="67" mass="7029">MGLGARKGGRSSGVVRTVSADQPAEADTRSEELKDDWDQSLEAALTPIASMVASILSLAASNQRRKA</sequence>
<evidence type="ECO:0000313" key="2">
    <source>
        <dbReference type="EMBL" id="GGN36449.1"/>
    </source>
</evidence>
<keyword evidence="3" id="KW-1185">Reference proteome</keyword>
<dbReference type="Proteomes" id="UP000600080">
    <property type="component" value="Unassembled WGS sequence"/>
</dbReference>
<comment type="caution">
    <text evidence="2">The sequence shown here is derived from an EMBL/GenBank/DDBJ whole genome shotgun (WGS) entry which is preliminary data.</text>
</comment>
<gene>
    <name evidence="2" type="ORF">GCM10012285_10230</name>
</gene>
<evidence type="ECO:0000313" key="3">
    <source>
        <dbReference type="Proteomes" id="UP000600080"/>
    </source>
</evidence>
<reference evidence="3" key="1">
    <citation type="journal article" date="2019" name="Int. J. Syst. Evol. Microbiol.">
        <title>The Global Catalogue of Microorganisms (GCM) 10K type strain sequencing project: providing services to taxonomists for standard genome sequencing and annotation.</title>
        <authorList>
            <consortium name="The Broad Institute Genomics Platform"/>
            <consortium name="The Broad Institute Genome Sequencing Center for Infectious Disease"/>
            <person name="Wu L."/>
            <person name="Ma J."/>
        </authorList>
    </citation>
    <scope>NUCLEOTIDE SEQUENCE [LARGE SCALE GENOMIC DNA]</scope>
    <source>
        <strain evidence="3">CGMCC 4.7323</strain>
    </source>
</reference>
<evidence type="ECO:0000256" key="1">
    <source>
        <dbReference type="SAM" id="MobiDB-lite"/>
    </source>
</evidence>
<accession>A0ABQ2J3L6</accession>
<feature type="region of interest" description="Disordered" evidence="1">
    <location>
        <begin position="1"/>
        <end position="35"/>
    </location>
</feature>
<protein>
    <submittedName>
        <fullName evidence="2">Uncharacterized protein</fullName>
    </submittedName>
</protein>
<proteinExistence type="predicted"/>
<dbReference type="EMBL" id="BMND01000003">
    <property type="protein sequence ID" value="GGN36449.1"/>
    <property type="molecule type" value="Genomic_DNA"/>
</dbReference>
<name>A0ABQ2J3L6_9ACTN</name>